<accession>A0A0F8XJ83</accession>
<dbReference type="AlphaFoldDB" id="A0A0F8XJ83"/>
<evidence type="ECO:0000313" key="1">
    <source>
        <dbReference type="EMBL" id="KKK69197.1"/>
    </source>
</evidence>
<protein>
    <submittedName>
        <fullName evidence="1">Uncharacterized protein</fullName>
    </submittedName>
</protein>
<dbReference type="EMBL" id="LAZR01058768">
    <property type="protein sequence ID" value="KKK69197.1"/>
    <property type="molecule type" value="Genomic_DNA"/>
</dbReference>
<sequence length="30" mass="3519">MFKGSKEVRVPLLCSDQATKIDILRRFNRP</sequence>
<feature type="non-terminal residue" evidence="1">
    <location>
        <position position="30"/>
    </location>
</feature>
<organism evidence="1">
    <name type="scientific">marine sediment metagenome</name>
    <dbReference type="NCBI Taxonomy" id="412755"/>
    <lineage>
        <taxon>unclassified sequences</taxon>
        <taxon>metagenomes</taxon>
        <taxon>ecological metagenomes</taxon>
    </lineage>
</organism>
<gene>
    <name evidence="1" type="ORF">LCGC14_2936440</name>
</gene>
<comment type="caution">
    <text evidence="1">The sequence shown here is derived from an EMBL/GenBank/DDBJ whole genome shotgun (WGS) entry which is preliminary data.</text>
</comment>
<name>A0A0F8XJ83_9ZZZZ</name>
<reference evidence="1" key="1">
    <citation type="journal article" date="2015" name="Nature">
        <title>Complex archaea that bridge the gap between prokaryotes and eukaryotes.</title>
        <authorList>
            <person name="Spang A."/>
            <person name="Saw J.H."/>
            <person name="Jorgensen S.L."/>
            <person name="Zaremba-Niedzwiedzka K."/>
            <person name="Martijn J."/>
            <person name="Lind A.E."/>
            <person name="van Eijk R."/>
            <person name="Schleper C."/>
            <person name="Guy L."/>
            <person name="Ettema T.J."/>
        </authorList>
    </citation>
    <scope>NUCLEOTIDE SEQUENCE</scope>
</reference>
<proteinExistence type="predicted"/>